<dbReference type="InterPro" id="IPR012902">
    <property type="entry name" value="N_methyl_site"/>
</dbReference>
<dbReference type="Gene3D" id="3.30.700.10">
    <property type="entry name" value="Glycoprotein, Type 4 Pilin"/>
    <property type="match status" value="1"/>
</dbReference>
<evidence type="ECO:0000256" key="2">
    <source>
        <dbReference type="SAM" id="Phobius"/>
    </source>
</evidence>
<reference evidence="3 4" key="1">
    <citation type="journal article" date="2019" name="Int. J. Syst. Evol. Microbiol.">
        <title>The Global Catalogue of Microorganisms (GCM) 10K type strain sequencing project: providing services to taxonomists for standard genome sequencing and annotation.</title>
        <authorList>
            <consortium name="The Broad Institute Genomics Platform"/>
            <consortium name="The Broad Institute Genome Sequencing Center for Infectious Disease"/>
            <person name="Wu L."/>
            <person name="Ma J."/>
        </authorList>
    </citation>
    <scope>NUCLEOTIDE SEQUENCE [LARGE SCALE GENOMIC DNA]</scope>
    <source>
        <strain evidence="3 4">JCM 13250</strain>
    </source>
</reference>
<proteinExistence type="predicted"/>
<name>A0ABN2MG58_9ACTN</name>
<dbReference type="InterPro" id="IPR000983">
    <property type="entry name" value="Bac_GSPG_pilin"/>
</dbReference>
<evidence type="ECO:0000313" key="3">
    <source>
        <dbReference type="EMBL" id="GAA1823953.1"/>
    </source>
</evidence>
<keyword evidence="4" id="KW-1185">Reference proteome</keyword>
<keyword evidence="2" id="KW-1133">Transmembrane helix</keyword>
<keyword evidence="2" id="KW-0812">Transmembrane</keyword>
<evidence type="ECO:0000256" key="1">
    <source>
        <dbReference type="ARBA" id="ARBA00022481"/>
    </source>
</evidence>
<dbReference type="RefSeq" id="WP_344137342.1">
    <property type="nucleotide sequence ID" value="NZ_BAAALT010000206.1"/>
</dbReference>
<dbReference type="EMBL" id="BAAALT010000206">
    <property type="protein sequence ID" value="GAA1823953.1"/>
    <property type="molecule type" value="Genomic_DNA"/>
</dbReference>
<keyword evidence="2" id="KW-0472">Membrane</keyword>
<dbReference type="SUPFAM" id="SSF54523">
    <property type="entry name" value="Pili subunits"/>
    <property type="match status" value="1"/>
</dbReference>
<dbReference type="PRINTS" id="PR00813">
    <property type="entry name" value="BCTERIALGSPG"/>
</dbReference>
<keyword evidence="1" id="KW-0488">Methylation</keyword>
<dbReference type="Proteomes" id="UP001500218">
    <property type="component" value="Unassembled WGS sequence"/>
</dbReference>
<dbReference type="Pfam" id="PF07963">
    <property type="entry name" value="N_methyl"/>
    <property type="match status" value="1"/>
</dbReference>
<organism evidence="3 4">
    <name type="scientific">Luedemannella flava</name>
    <dbReference type="NCBI Taxonomy" id="349316"/>
    <lineage>
        <taxon>Bacteria</taxon>
        <taxon>Bacillati</taxon>
        <taxon>Actinomycetota</taxon>
        <taxon>Actinomycetes</taxon>
        <taxon>Micromonosporales</taxon>
        <taxon>Micromonosporaceae</taxon>
        <taxon>Luedemannella</taxon>
    </lineage>
</organism>
<dbReference type="InterPro" id="IPR045584">
    <property type="entry name" value="Pilin-like"/>
</dbReference>
<accession>A0ABN2MG58</accession>
<evidence type="ECO:0000313" key="4">
    <source>
        <dbReference type="Proteomes" id="UP001500218"/>
    </source>
</evidence>
<comment type="caution">
    <text evidence="3">The sequence shown here is derived from an EMBL/GenBank/DDBJ whole genome shotgun (WGS) entry which is preliminary data.</text>
</comment>
<sequence length="152" mass="15560">MRKFRTLGRDEGGFTFIELMVGGVIIGILAGVAIPIYLDYGAEAVDATAKVDARNAVTAIEGYFAENLTYPASGVRSDGTITFETADLAPVTMKLTAGNAVGYALADGGDGYLLCAQSTSGGATYEFFSKQGGGVAVSAAADLDACLTQPNP</sequence>
<protein>
    <recommendedName>
        <fullName evidence="5">Prepilin-type N-terminal cleavage/methylation domain-containing protein</fullName>
    </recommendedName>
</protein>
<evidence type="ECO:0008006" key="5">
    <source>
        <dbReference type="Google" id="ProtNLM"/>
    </source>
</evidence>
<gene>
    <name evidence="3" type="ORF">GCM10009682_50350</name>
</gene>
<feature type="transmembrane region" description="Helical" evidence="2">
    <location>
        <begin position="12"/>
        <end position="38"/>
    </location>
</feature>